<comment type="subcellular location">
    <subcellularLocation>
        <location evidence="1">Endoplasmic reticulum membrane</location>
        <topology evidence="1">Multi-pass membrane protein</topology>
    </subcellularLocation>
</comment>
<dbReference type="InterPro" id="IPR039667">
    <property type="entry name" value="Dolichyldiphosphatase_PAP2"/>
</dbReference>
<dbReference type="GO" id="GO:0047874">
    <property type="term" value="F:dolichyldiphosphatase activity"/>
    <property type="evidence" value="ECO:0007669"/>
    <property type="project" value="UniProtKB-EC"/>
</dbReference>
<comment type="catalytic activity">
    <reaction evidence="13">
        <text>a di-trans,poly-cis-dolichyl diphosphate + H2O = a di-trans,poly-cis-dolichyl phosphate + phosphate + H(+)</text>
        <dbReference type="Rhea" id="RHEA:14385"/>
        <dbReference type="Rhea" id="RHEA-COMP:19498"/>
        <dbReference type="Rhea" id="RHEA-COMP:19506"/>
        <dbReference type="ChEBI" id="CHEBI:15377"/>
        <dbReference type="ChEBI" id="CHEBI:15378"/>
        <dbReference type="ChEBI" id="CHEBI:43474"/>
        <dbReference type="ChEBI" id="CHEBI:57497"/>
        <dbReference type="ChEBI" id="CHEBI:57683"/>
        <dbReference type="EC" id="3.6.1.43"/>
    </reaction>
</comment>
<dbReference type="FunFam" id="1.20.144.10:FF:000003">
    <property type="entry name" value="Dolichyldiphosphatase 1"/>
    <property type="match status" value="1"/>
</dbReference>
<evidence type="ECO:0000256" key="14">
    <source>
        <dbReference type="SAM" id="Phobius"/>
    </source>
</evidence>
<accession>A0AA88XMN9</accession>
<keyword evidence="9 14" id="KW-1133">Transmembrane helix</keyword>
<comment type="pathway">
    <text evidence="2">Protein modification; protein glycosylation.</text>
</comment>
<dbReference type="Pfam" id="PF01569">
    <property type="entry name" value="PAP2"/>
    <property type="match status" value="1"/>
</dbReference>
<dbReference type="EC" id="3.6.1.43" evidence="4"/>
<feature type="transmembrane region" description="Helical" evidence="14">
    <location>
        <begin position="53"/>
        <end position="70"/>
    </location>
</feature>
<name>A0AA88XMN9_PINIB</name>
<evidence type="ECO:0000313" key="16">
    <source>
        <dbReference type="EMBL" id="KAK3088669.1"/>
    </source>
</evidence>
<dbReference type="GO" id="GO:0005789">
    <property type="term" value="C:endoplasmic reticulum membrane"/>
    <property type="evidence" value="ECO:0007669"/>
    <property type="project" value="UniProtKB-SubCell"/>
</dbReference>
<dbReference type="GO" id="GO:0042392">
    <property type="term" value="F:sphingosine-1-phosphate phosphatase activity"/>
    <property type="evidence" value="ECO:0007669"/>
    <property type="project" value="TreeGrafter"/>
</dbReference>
<keyword evidence="10 14" id="KW-0472">Membrane</keyword>
<keyword evidence="8" id="KW-0256">Endoplasmic reticulum</keyword>
<protein>
    <recommendedName>
        <fullName evidence="5">Dolichyldiphosphatase 1</fullName>
        <ecNumber evidence="4">3.6.1.43</ecNumber>
    </recommendedName>
    <alternativeName>
        <fullName evidence="12">Dolichyl pyrophosphate phosphatase 1</fullName>
    </alternativeName>
</protein>
<evidence type="ECO:0000256" key="13">
    <source>
        <dbReference type="ARBA" id="ARBA00047349"/>
    </source>
</evidence>
<keyword evidence="7" id="KW-0378">Hydrolase</keyword>
<dbReference type="SMART" id="SM00014">
    <property type="entry name" value="acidPPc"/>
    <property type="match status" value="1"/>
</dbReference>
<dbReference type="CDD" id="cd03382">
    <property type="entry name" value="PAP2_dolichyldiphosphatase"/>
    <property type="match status" value="1"/>
</dbReference>
<evidence type="ECO:0000256" key="9">
    <source>
        <dbReference type="ARBA" id="ARBA00022989"/>
    </source>
</evidence>
<evidence type="ECO:0000256" key="3">
    <source>
        <dbReference type="ARBA" id="ARBA00005518"/>
    </source>
</evidence>
<sequence length="264" mass="30846">MVIVLLQISYFLGILLNEISNWVLKHMIREHRPIRDRQALFTEYGMPSSHAQFAWFFSTYMVFFLFIRVYRNYSWMDDLWKFLISLMCFVASSLVVYSRVYLGYHTFGQVSCGALLGVFLGAVWFGVVQLILTPFFPYLASHPIGEFFMLRDSTLIPHVLWFEYTSSRTEASITNFPFLTSNIPSSPAYGVFISQLIRYVRASTKYTDFVRRARRLSDKLLSQGYVCARLTSSLRKFYCRYGELVIHYDVLLSIMVDDILSQTI</sequence>
<evidence type="ECO:0000256" key="8">
    <source>
        <dbReference type="ARBA" id="ARBA00022824"/>
    </source>
</evidence>
<dbReference type="PANTHER" id="PTHR14969:SF13">
    <property type="entry name" value="AT30094P"/>
    <property type="match status" value="1"/>
</dbReference>
<keyword evidence="17" id="KW-1185">Reference proteome</keyword>
<dbReference type="InterPro" id="IPR000326">
    <property type="entry name" value="PAP2/HPO"/>
</dbReference>
<dbReference type="InterPro" id="IPR036938">
    <property type="entry name" value="PAP2/HPO_sf"/>
</dbReference>
<evidence type="ECO:0000256" key="7">
    <source>
        <dbReference type="ARBA" id="ARBA00022801"/>
    </source>
</evidence>
<dbReference type="EMBL" id="VSWD01000011">
    <property type="protein sequence ID" value="KAK3088669.1"/>
    <property type="molecule type" value="Genomic_DNA"/>
</dbReference>
<evidence type="ECO:0000256" key="6">
    <source>
        <dbReference type="ARBA" id="ARBA00022692"/>
    </source>
</evidence>
<evidence type="ECO:0000256" key="10">
    <source>
        <dbReference type="ARBA" id="ARBA00023136"/>
    </source>
</evidence>
<dbReference type="Proteomes" id="UP001186944">
    <property type="component" value="Unassembled WGS sequence"/>
</dbReference>
<evidence type="ECO:0000259" key="15">
    <source>
        <dbReference type="SMART" id="SM00014"/>
    </source>
</evidence>
<comment type="function">
    <text evidence="11">Required for efficient N-glycosylation. Necessary for maintaining optimal levels of dolichol-linked oligosaccharides. Hydrolyzes dolichyl pyrophosphate at a very high rate and dolichyl monophosphate at a much lower rate. Does not act on phosphatidate.</text>
</comment>
<comment type="caution">
    <text evidence="16">The sequence shown here is derived from an EMBL/GenBank/DDBJ whole genome shotgun (WGS) entry which is preliminary data.</text>
</comment>
<evidence type="ECO:0000256" key="12">
    <source>
        <dbReference type="ARBA" id="ARBA00030292"/>
    </source>
</evidence>
<dbReference type="Gene3D" id="1.20.144.10">
    <property type="entry name" value="Phosphatidic acid phosphatase type 2/haloperoxidase"/>
    <property type="match status" value="1"/>
</dbReference>
<evidence type="ECO:0000313" key="17">
    <source>
        <dbReference type="Proteomes" id="UP001186944"/>
    </source>
</evidence>
<evidence type="ECO:0000256" key="2">
    <source>
        <dbReference type="ARBA" id="ARBA00004922"/>
    </source>
</evidence>
<dbReference type="PANTHER" id="PTHR14969">
    <property type="entry name" value="SPHINGOSINE-1-PHOSPHATE PHOSPHOHYDROLASE"/>
    <property type="match status" value="1"/>
</dbReference>
<keyword evidence="6 14" id="KW-0812">Transmembrane</keyword>
<proteinExistence type="inferred from homology"/>
<reference evidence="16" key="1">
    <citation type="submission" date="2019-08" db="EMBL/GenBank/DDBJ databases">
        <title>The improved chromosome-level genome for the pearl oyster Pinctada fucata martensii using PacBio sequencing and Hi-C.</title>
        <authorList>
            <person name="Zheng Z."/>
        </authorList>
    </citation>
    <scope>NUCLEOTIDE SEQUENCE</scope>
    <source>
        <strain evidence="16">ZZ-2019</strain>
        <tissue evidence="16">Adductor muscle</tissue>
    </source>
</reference>
<dbReference type="GO" id="GO:0006487">
    <property type="term" value="P:protein N-linked glycosylation"/>
    <property type="evidence" value="ECO:0007669"/>
    <property type="project" value="UniProtKB-ARBA"/>
</dbReference>
<gene>
    <name evidence="16" type="ORF">FSP39_022132</name>
</gene>
<evidence type="ECO:0000256" key="11">
    <source>
        <dbReference type="ARBA" id="ARBA00024907"/>
    </source>
</evidence>
<feature type="domain" description="Phosphatidic acid phosphatase type 2/haloperoxidase" evidence="15">
    <location>
        <begin position="7"/>
        <end position="125"/>
    </location>
</feature>
<evidence type="ECO:0000256" key="4">
    <source>
        <dbReference type="ARBA" id="ARBA00012508"/>
    </source>
</evidence>
<dbReference type="SUPFAM" id="SSF48317">
    <property type="entry name" value="Acid phosphatase/Vanadium-dependent haloperoxidase"/>
    <property type="match status" value="1"/>
</dbReference>
<organism evidence="16 17">
    <name type="scientific">Pinctada imbricata</name>
    <name type="common">Atlantic pearl-oyster</name>
    <name type="synonym">Pinctada martensii</name>
    <dbReference type="NCBI Taxonomy" id="66713"/>
    <lineage>
        <taxon>Eukaryota</taxon>
        <taxon>Metazoa</taxon>
        <taxon>Spiralia</taxon>
        <taxon>Lophotrochozoa</taxon>
        <taxon>Mollusca</taxon>
        <taxon>Bivalvia</taxon>
        <taxon>Autobranchia</taxon>
        <taxon>Pteriomorphia</taxon>
        <taxon>Pterioida</taxon>
        <taxon>Pterioidea</taxon>
        <taxon>Pteriidae</taxon>
        <taxon>Pinctada</taxon>
    </lineage>
</organism>
<feature type="transmembrane region" description="Helical" evidence="14">
    <location>
        <begin position="82"/>
        <end position="102"/>
    </location>
</feature>
<feature type="transmembrane region" description="Helical" evidence="14">
    <location>
        <begin position="114"/>
        <end position="140"/>
    </location>
</feature>
<evidence type="ECO:0000256" key="5">
    <source>
        <dbReference type="ARBA" id="ARBA00014821"/>
    </source>
</evidence>
<dbReference type="AlphaFoldDB" id="A0AA88XMN9"/>
<comment type="similarity">
    <text evidence="3">Belongs to the dolichyldiphosphatase family.</text>
</comment>
<evidence type="ECO:0000256" key="1">
    <source>
        <dbReference type="ARBA" id="ARBA00004477"/>
    </source>
</evidence>